<sequence length="390" mass="44304">MIVKILSSAKNFGGVRYNTNKMQQDKGELVKAANFGALGAMTNLRPSDYINYLELQTSASKRIKNPQFHVAISCKGRSHSKEELTEIAEKWLKGMGYENQPYLLVFHKDTENNHIHIVSTRVGRDGKKISDSYEKLRSYEVLNRVMGNDEKIEASKFIQNALQYSFSTRAQFMMILENQGYSITINAGKYQVSKFGKNLGEVSLDVIDNKIGQFQKDLDRLSQIRAIFHRYKLAHDPSVKTLYQENPGRERNFDVGYTSDLAELLKSKFGVQIHFHGKSGKPPYGYTVIDHACRSIYKGGDLMPLSEFISANNSDKTLKPVRSEDSEGDCFTSPANKSFSTENSNVLDDIAENGSFPVPDFQIDIRDDVDDEAIHGRNRRRKRKSRTNTR</sequence>
<comment type="caution">
    <text evidence="3">The sequence shown here is derived from an EMBL/GenBank/DDBJ whole genome shotgun (WGS) entry which is preliminary data.</text>
</comment>
<feature type="compositionally biased region" description="Basic residues" evidence="1">
    <location>
        <begin position="376"/>
        <end position="390"/>
    </location>
</feature>
<gene>
    <name evidence="3" type="ORF">IQ31_04957</name>
</gene>
<dbReference type="OrthoDB" id="915634at2"/>
<evidence type="ECO:0000259" key="2">
    <source>
        <dbReference type="Pfam" id="PF03432"/>
    </source>
</evidence>
<dbReference type="Proteomes" id="UP000315908">
    <property type="component" value="Unassembled WGS sequence"/>
</dbReference>
<name>A0A562M6W0_9SPHI</name>
<dbReference type="RefSeq" id="WP_145330648.1">
    <property type="nucleotide sequence ID" value="NZ_VLKR01000040.1"/>
</dbReference>
<dbReference type="Pfam" id="PF03432">
    <property type="entry name" value="Relaxase"/>
    <property type="match status" value="1"/>
</dbReference>
<organism evidence="3 4">
    <name type="scientific">Sphingobacterium siyangense</name>
    <dbReference type="NCBI Taxonomy" id="459529"/>
    <lineage>
        <taxon>Bacteria</taxon>
        <taxon>Pseudomonadati</taxon>
        <taxon>Bacteroidota</taxon>
        <taxon>Sphingobacteriia</taxon>
        <taxon>Sphingobacteriales</taxon>
        <taxon>Sphingobacteriaceae</taxon>
        <taxon>Sphingobacterium</taxon>
    </lineage>
</organism>
<evidence type="ECO:0000313" key="4">
    <source>
        <dbReference type="Proteomes" id="UP000315908"/>
    </source>
</evidence>
<feature type="domain" description="MobA/VirD2-like nuclease" evidence="2">
    <location>
        <begin position="17"/>
        <end position="144"/>
    </location>
</feature>
<feature type="region of interest" description="Disordered" evidence="1">
    <location>
        <begin position="319"/>
        <end position="340"/>
    </location>
</feature>
<reference evidence="3 4" key="1">
    <citation type="journal article" date="2015" name="Stand. Genomic Sci.">
        <title>Genomic Encyclopedia of Bacterial and Archaeal Type Strains, Phase III: the genomes of soil and plant-associated and newly described type strains.</title>
        <authorList>
            <person name="Whitman W.B."/>
            <person name="Woyke T."/>
            <person name="Klenk H.P."/>
            <person name="Zhou Y."/>
            <person name="Lilburn T.G."/>
            <person name="Beck B.J."/>
            <person name="De Vos P."/>
            <person name="Vandamme P."/>
            <person name="Eisen J.A."/>
            <person name="Garrity G."/>
            <person name="Hugenholtz P."/>
            <person name="Kyrpides N.C."/>
        </authorList>
    </citation>
    <scope>NUCLEOTIDE SEQUENCE [LARGE SCALE GENOMIC DNA]</scope>
    <source>
        <strain evidence="3 4">CGMCC 1.6855</strain>
    </source>
</reference>
<evidence type="ECO:0000256" key="1">
    <source>
        <dbReference type="SAM" id="MobiDB-lite"/>
    </source>
</evidence>
<dbReference type="InterPro" id="IPR005094">
    <property type="entry name" value="Endonuclease_MobA/VirD2"/>
</dbReference>
<dbReference type="AlphaFoldDB" id="A0A562M6W0"/>
<proteinExistence type="predicted"/>
<evidence type="ECO:0000313" key="3">
    <source>
        <dbReference type="EMBL" id="TWI15674.1"/>
    </source>
</evidence>
<accession>A0A562M6W0</accession>
<dbReference type="EMBL" id="VLKR01000040">
    <property type="protein sequence ID" value="TWI15674.1"/>
    <property type="molecule type" value="Genomic_DNA"/>
</dbReference>
<protein>
    <submittedName>
        <fullName evidence="3">Relaxase/mobilization nuclease-like protein</fullName>
    </submittedName>
</protein>
<feature type="region of interest" description="Disordered" evidence="1">
    <location>
        <begin position="367"/>
        <end position="390"/>
    </location>
</feature>